<dbReference type="Proteomes" id="UP000799441">
    <property type="component" value="Unassembled WGS sequence"/>
</dbReference>
<organism evidence="2 3">
    <name type="scientific">Polychaeton citri CBS 116435</name>
    <dbReference type="NCBI Taxonomy" id="1314669"/>
    <lineage>
        <taxon>Eukaryota</taxon>
        <taxon>Fungi</taxon>
        <taxon>Dikarya</taxon>
        <taxon>Ascomycota</taxon>
        <taxon>Pezizomycotina</taxon>
        <taxon>Dothideomycetes</taxon>
        <taxon>Dothideomycetidae</taxon>
        <taxon>Capnodiales</taxon>
        <taxon>Capnodiaceae</taxon>
        <taxon>Polychaeton</taxon>
    </lineage>
</organism>
<accession>A0A9P4UPY7</accession>
<proteinExistence type="predicted"/>
<reference evidence="2" key="1">
    <citation type="journal article" date="2020" name="Stud. Mycol.">
        <title>101 Dothideomycetes genomes: a test case for predicting lifestyles and emergence of pathogens.</title>
        <authorList>
            <person name="Haridas S."/>
            <person name="Albert R."/>
            <person name="Binder M."/>
            <person name="Bloem J."/>
            <person name="Labutti K."/>
            <person name="Salamov A."/>
            <person name="Andreopoulos B."/>
            <person name="Baker S."/>
            <person name="Barry K."/>
            <person name="Bills G."/>
            <person name="Bluhm B."/>
            <person name="Cannon C."/>
            <person name="Castanera R."/>
            <person name="Culley D."/>
            <person name="Daum C."/>
            <person name="Ezra D."/>
            <person name="Gonzalez J."/>
            <person name="Henrissat B."/>
            <person name="Kuo A."/>
            <person name="Liang C."/>
            <person name="Lipzen A."/>
            <person name="Lutzoni F."/>
            <person name="Magnuson J."/>
            <person name="Mondo S."/>
            <person name="Nolan M."/>
            <person name="Ohm R."/>
            <person name="Pangilinan J."/>
            <person name="Park H.-J."/>
            <person name="Ramirez L."/>
            <person name="Alfaro M."/>
            <person name="Sun H."/>
            <person name="Tritt A."/>
            <person name="Yoshinaga Y."/>
            <person name="Zwiers L.-H."/>
            <person name="Turgeon B."/>
            <person name="Goodwin S."/>
            <person name="Spatafora J."/>
            <person name="Crous P."/>
            <person name="Grigoriev I."/>
        </authorList>
    </citation>
    <scope>NUCLEOTIDE SEQUENCE</scope>
    <source>
        <strain evidence="2">CBS 116435</strain>
    </source>
</reference>
<evidence type="ECO:0000256" key="1">
    <source>
        <dbReference type="SAM" id="MobiDB-lite"/>
    </source>
</evidence>
<feature type="compositionally biased region" description="Basic residues" evidence="1">
    <location>
        <begin position="27"/>
        <end position="45"/>
    </location>
</feature>
<evidence type="ECO:0000313" key="3">
    <source>
        <dbReference type="Proteomes" id="UP000799441"/>
    </source>
</evidence>
<protein>
    <submittedName>
        <fullName evidence="2">Uncharacterized protein</fullName>
    </submittedName>
</protein>
<name>A0A9P4UPY7_9PEZI</name>
<gene>
    <name evidence="2" type="ORF">K431DRAFT_303978</name>
</gene>
<comment type="caution">
    <text evidence="2">The sequence shown here is derived from an EMBL/GenBank/DDBJ whole genome shotgun (WGS) entry which is preliminary data.</text>
</comment>
<feature type="region of interest" description="Disordered" evidence="1">
    <location>
        <begin position="1"/>
        <end position="53"/>
    </location>
</feature>
<sequence length="84" mass="9144">MAQGELKAKKKVQQKPSQRKQIGTRVIKPKKATLVKQKQMQKKHSSGLTAVTEKSLAQKAGHLEILRGGKKDAAKNKAVLGSSK</sequence>
<keyword evidence="3" id="KW-1185">Reference proteome</keyword>
<dbReference type="Pfam" id="PF09495">
    <property type="entry name" value="DUF2462"/>
    <property type="match status" value="1"/>
</dbReference>
<dbReference type="EMBL" id="MU003795">
    <property type="protein sequence ID" value="KAF2720931.1"/>
    <property type="molecule type" value="Genomic_DNA"/>
</dbReference>
<dbReference type="OrthoDB" id="5239630at2759"/>
<dbReference type="AlphaFoldDB" id="A0A9P4UPY7"/>
<dbReference type="InterPro" id="IPR019034">
    <property type="entry name" value="UPF0390"/>
</dbReference>
<evidence type="ECO:0000313" key="2">
    <source>
        <dbReference type="EMBL" id="KAF2720931.1"/>
    </source>
</evidence>